<feature type="chain" id="PRO_5036118433" description="Secreted protein" evidence="1">
    <location>
        <begin position="21"/>
        <end position="179"/>
    </location>
</feature>
<dbReference type="Proteomes" id="UP000295497">
    <property type="component" value="Chromosome"/>
</dbReference>
<dbReference type="EMBL" id="CP012672">
    <property type="protein sequence ID" value="AUX33198.1"/>
    <property type="molecule type" value="Genomic_DNA"/>
</dbReference>
<accession>A0A4P2QSD1</accession>
<protein>
    <recommendedName>
        <fullName evidence="5">Secreted protein</fullName>
    </recommendedName>
</protein>
<evidence type="ECO:0000313" key="4">
    <source>
        <dbReference type="Proteomes" id="UP000295497"/>
    </source>
</evidence>
<evidence type="ECO:0008006" key="5">
    <source>
        <dbReference type="Google" id="ProtNLM"/>
    </source>
</evidence>
<dbReference type="EMBL" id="CP012672">
    <property type="protein sequence ID" value="AUX33140.1"/>
    <property type="molecule type" value="Genomic_DNA"/>
</dbReference>
<name>A0A4P2QSD1_SORCE</name>
<keyword evidence="1" id="KW-0732">Signal</keyword>
<evidence type="ECO:0000313" key="3">
    <source>
        <dbReference type="EMBL" id="AUX33198.1"/>
    </source>
</evidence>
<dbReference type="AlphaFoldDB" id="A0A4P2QSD1"/>
<gene>
    <name evidence="2" type="ORF">SOCE836_052940</name>
    <name evidence="3" type="ORF">SOCE836_053520</name>
</gene>
<proteinExistence type="predicted"/>
<dbReference type="RefSeq" id="WP_129576608.1">
    <property type="nucleotide sequence ID" value="NZ_CP012672.1"/>
</dbReference>
<evidence type="ECO:0000256" key="1">
    <source>
        <dbReference type="SAM" id="SignalP"/>
    </source>
</evidence>
<sequence length="179" mass="18620">MKRSLCTLGIAAALALPASAVGQEPRKVRITVEPWAGVMVLGFDAPAGGMSAGASALARVPIGDDAGVDLGAGLRLIGIQGGWYHMGVVAGPRAGAWRRWGAFELGGGLGLPYGQLATCRPWDTGVRQCMRWWNAWTAGDVRALYVDGNTRVGVELSALYLRLPWGDTAGVGLAALGSF</sequence>
<organism evidence="2 4">
    <name type="scientific">Sorangium cellulosum</name>
    <name type="common">Polyangium cellulosum</name>
    <dbReference type="NCBI Taxonomy" id="56"/>
    <lineage>
        <taxon>Bacteria</taxon>
        <taxon>Pseudomonadati</taxon>
        <taxon>Myxococcota</taxon>
        <taxon>Polyangia</taxon>
        <taxon>Polyangiales</taxon>
        <taxon>Polyangiaceae</taxon>
        <taxon>Sorangium</taxon>
    </lineage>
</organism>
<feature type="signal peptide" evidence="1">
    <location>
        <begin position="1"/>
        <end position="20"/>
    </location>
</feature>
<reference evidence="2 4" key="1">
    <citation type="submission" date="2015-09" db="EMBL/GenBank/DDBJ databases">
        <title>Sorangium comparison.</title>
        <authorList>
            <person name="Zaburannyi N."/>
            <person name="Bunk B."/>
            <person name="Overmann J."/>
            <person name="Mueller R."/>
        </authorList>
    </citation>
    <scope>NUCLEOTIDE SEQUENCE [LARGE SCALE GENOMIC DNA]</scope>
    <source>
        <strain evidence="2 4">So ce836</strain>
    </source>
</reference>
<evidence type="ECO:0000313" key="2">
    <source>
        <dbReference type="EMBL" id="AUX33140.1"/>
    </source>
</evidence>